<dbReference type="AlphaFoldDB" id="A0AAW0GFA8"/>
<reference evidence="4 5" key="1">
    <citation type="submission" date="2022-09" db="EMBL/GenBank/DDBJ databases">
        <authorList>
            <person name="Palmer J.M."/>
        </authorList>
    </citation>
    <scope>NUCLEOTIDE SEQUENCE [LARGE SCALE GENOMIC DNA]</scope>
    <source>
        <strain evidence="4 5">DSM 7382</strain>
    </source>
</reference>
<dbReference type="GO" id="GO:0008233">
    <property type="term" value="F:peptidase activity"/>
    <property type="evidence" value="ECO:0007669"/>
    <property type="project" value="InterPro"/>
</dbReference>
<protein>
    <recommendedName>
        <fullName evidence="3">AB hydrolase-1 domain-containing protein</fullName>
    </recommendedName>
</protein>
<dbReference type="NCBIfam" id="TIGR01250">
    <property type="entry name" value="pro_imino_pep_2"/>
    <property type="match status" value="1"/>
</dbReference>
<dbReference type="GO" id="GO:0016020">
    <property type="term" value="C:membrane"/>
    <property type="evidence" value="ECO:0007669"/>
    <property type="project" value="TreeGrafter"/>
</dbReference>
<comment type="caution">
    <text evidence="4">The sequence shown here is derived from an EMBL/GenBank/DDBJ whole genome shotgun (WGS) entry which is preliminary data.</text>
</comment>
<dbReference type="EMBL" id="JASBNA010000011">
    <property type="protein sequence ID" value="KAK7688216.1"/>
    <property type="molecule type" value="Genomic_DNA"/>
</dbReference>
<dbReference type="PIRSF" id="PIRSF005539">
    <property type="entry name" value="Pept_S33_TRI_F1"/>
    <property type="match status" value="1"/>
</dbReference>
<dbReference type="Proteomes" id="UP001385951">
    <property type="component" value="Unassembled WGS sequence"/>
</dbReference>
<name>A0AAW0GFA8_9APHY</name>
<dbReference type="InterPro" id="IPR002410">
    <property type="entry name" value="Peptidase_S33"/>
</dbReference>
<dbReference type="InterPro" id="IPR000073">
    <property type="entry name" value="AB_hydrolase_1"/>
</dbReference>
<comment type="similarity">
    <text evidence="1">Belongs to the peptidase S33 family.</text>
</comment>
<organism evidence="4 5">
    <name type="scientific">Cerrena zonata</name>
    <dbReference type="NCBI Taxonomy" id="2478898"/>
    <lineage>
        <taxon>Eukaryota</taxon>
        <taxon>Fungi</taxon>
        <taxon>Dikarya</taxon>
        <taxon>Basidiomycota</taxon>
        <taxon>Agaricomycotina</taxon>
        <taxon>Agaricomycetes</taxon>
        <taxon>Polyporales</taxon>
        <taxon>Cerrenaceae</taxon>
        <taxon>Cerrena</taxon>
    </lineage>
</organism>
<dbReference type="Gene3D" id="3.40.50.1820">
    <property type="entry name" value="alpha/beta hydrolase"/>
    <property type="match status" value="1"/>
</dbReference>
<sequence length="310" mass="34270">MPRTSITAKPRVARTVVQQALASHDADDPLVDMERHSRRTSKRLAISSIPVHPPLVVLHGGPGLTHDYLIPISDLAHTANIPVIFYDQLGNGRSTHLDSKPVDFWSIELFMEELNNLVHHFSIQHSFSILGHSWGGELAAEFEVQKKPPGLKKLIITDAPASSELWGESLAQLVQPFPPDIQEGLAIGMADPQRYWAAFQVFSAVHGCTVKPPPGPLNASFLAIFGPDGDTTVASAPFTDDWTIVDRVSQISVPTLLLNGREDMAQNFTMQPFADGIPDVRQHQFMQSSHTPFWEERASYMQVVGDFLNN</sequence>
<accession>A0AAW0GFA8</accession>
<dbReference type="PANTHER" id="PTHR43798">
    <property type="entry name" value="MONOACYLGLYCEROL LIPASE"/>
    <property type="match status" value="1"/>
</dbReference>
<dbReference type="PANTHER" id="PTHR43798:SF33">
    <property type="entry name" value="HYDROLASE, PUTATIVE (AFU_ORTHOLOGUE AFUA_2G14860)-RELATED"/>
    <property type="match status" value="1"/>
</dbReference>
<evidence type="ECO:0000313" key="4">
    <source>
        <dbReference type="EMBL" id="KAK7688216.1"/>
    </source>
</evidence>
<evidence type="ECO:0000256" key="1">
    <source>
        <dbReference type="ARBA" id="ARBA00010088"/>
    </source>
</evidence>
<dbReference type="GO" id="GO:0006508">
    <property type="term" value="P:proteolysis"/>
    <property type="evidence" value="ECO:0007669"/>
    <property type="project" value="InterPro"/>
</dbReference>
<keyword evidence="5" id="KW-1185">Reference proteome</keyword>
<dbReference type="InterPro" id="IPR005945">
    <property type="entry name" value="Pro_imino_pep"/>
</dbReference>
<dbReference type="InterPro" id="IPR050266">
    <property type="entry name" value="AB_hydrolase_sf"/>
</dbReference>
<keyword evidence="2" id="KW-0378">Hydrolase</keyword>
<dbReference type="SUPFAM" id="SSF53474">
    <property type="entry name" value="alpha/beta-Hydrolases"/>
    <property type="match status" value="1"/>
</dbReference>
<dbReference type="InterPro" id="IPR029058">
    <property type="entry name" value="AB_hydrolase_fold"/>
</dbReference>
<evidence type="ECO:0000259" key="3">
    <source>
        <dbReference type="Pfam" id="PF00561"/>
    </source>
</evidence>
<gene>
    <name evidence="4" type="ORF">QCA50_008586</name>
</gene>
<evidence type="ECO:0000313" key="5">
    <source>
        <dbReference type="Proteomes" id="UP001385951"/>
    </source>
</evidence>
<dbReference type="Pfam" id="PF00561">
    <property type="entry name" value="Abhydrolase_1"/>
    <property type="match status" value="1"/>
</dbReference>
<proteinExistence type="inferred from homology"/>
<feature type="domain" description="AB hydrolase-1" evidence="3">
    <location>
        <begin position="53"/>
        <end position="296"/>
    </location>
</feature>
<dbReference type="PRINTS" id="PR00793">
    <property type="entry name" value="PROAMNOPTASE"/>
</dbReference>
<evidence type="ECO:0000256" key="2">
    <source>
        <dbReference type="ARBA" id="ARBA00022801"/>
    </source>
</evidence>